<dbReference type="PANTHER" id="PTHR21666">
    <property type="entry name" value="PEPTIDASE-RELATED"/>
    <property type="match status" value="1"/>
</dbReference>
<dbReference type="SUPFAM" id="SSF51261">
    <property type="entry name" value="Duplicated hybrid motif"/>
    <property type="match status" value="1"/>
</dbReference>
<keyword evidence="5" id="KW-1185">Reference proteome</keyword>
<feature type="domain" description="M23ase beta-sheet core" evidence="3">
    <location>
        <begin position="224"/>
        <end position="315"/>
    </location>
</feature>
<dbReference type="InterPro" id="IPR011055">
    <property type="entry name" value="Dup_hybrid_motif"/>
</dbReference>
<organism evidence="4 5">
    <name type="scientific">Paenibacillus aquistagni</name>
    <dbReference type="NCBI Taxonomy" id="1852522"/>
    <lineage>
        <taxon>Bacteria</taxon>
        <taxon>Bacillati</taxon>
        <taxon>Bacillota</taxon>
        <taxon>Bacilli</taxon>
        <taxon>Bacillales</taxon>
        <taxon>Paenibacillaceae</taxon>
        <taxon>Paenibacillus</taxon>
    </lineage>
</organism>
<evidence type="ECO:0000313" key="5">
    <source>
        <dbReference type="Proteomes" id="UP000193834"/>
    </source>
</evidence>
<sequence>MTSRGVEHPNKKGAYSLMILLLSAAVGLSACGGGTAVPKKQDTPEQGAKAESAVKSETKLLQPEELPKAMVEGRTDVIYSQFSSDFKAQVSQKDFKDMVAEFVNGASAFHEESNFLLNDLDHRIWIDPASRKGILALFDGQAAIVGLQILELGKPHASDEQYTNTTFRLPFKGDWFVFWGGNNVLFNYHYEHEIQRYAYDFIQVQDGRSYQGDEKKNESYFAFGKEVLAPADGVVVTVVNDIPDNVPVGVMNEQNPAGNQVIIEHNGEYSILAHLKQGSATVKEGDTVKRGEVIGQLGNSGNSSEPHLHFQVSDGKDLFQSRAIAVKWEQGLNPQRGEIIQGGE</sequence>
<dbReference type="InterPro" id="IPR016047">
    <property type="entry name" value="M23ase_b-sheet_dom"/>
</dbReference>
<evidence type="ECO:0000313" key="4">
    <source>
        <dbReference type="EMBL" id="SMG58625.1"/>
    </source>
</evidence>
<dbReference type="GO" id="GO:0004222">
    <property type="term" value="F:metalloendopeptidase activity"/>
    <property type="evidence" value="ECO:0007669"/>
    <property type="project" value="TreeGrafter"/>
</dbReference>
<name>A0A1X7LXP3_9BACL</name>
<feature type="region of interest" description="Disordered" evidence="1">
    <location>
        <begin position="35"/>
        <end position="55"/>
    </location>
</feature>
<dbReference type="PROSITE" id="PS51257">
    <property type="entry name" value="PROKAR_LIPOPROTEIN"/>
    <property type="match status" value="1"/>
</dbReference>
<dbReference type="EMBL" id="FXAZ01000010">
    <property type="protein sequence ID" value="SMG58625.1"/>
    <property type="molecule type" value="Genomic_DNA"/>
</dbReference>
<dbReference type="PANTHER" id="PTHR21666:SF270">
    <property type="entry name" value="MUREIN HYDROLASE ACTIVATOR ENVC"/>
    <property type="match status" value="1"/>
</dbReference>
<feature type="signal peptide" evidence="2">
    <location>
        <begin position="1"/>
        <end position="30"/>
    </location>
</feature>
<dbReference type="Gene3D" id="2.70.70.10">
    <property type="entry name" value="Glucose Permease (Domain IIA)"/>
    <property type="match status" value="1"/>
</dbReference>
<evidence type="ECO:0000259" key="3">
    <source>
        <dbReference type="Pfam" id="PF01551"/>
    </source>
</evidence>
<proteinExistence type="predicted"/>
<gene>
    <name evidence="4" type="ORF">SAMN06295960_4745</name>
</gene>
<keyword evidence="2" id="KW-0732">Signal</keyword>
<dbReference type="STRING" id="1852522.SAMN06295960_4745"/>
<accession>A0A1X7LXP3</accession>
<feature type="chain" id="PRO_5038623838" evidence="2">
    <location>
        <begin position="31"/>
        <end position="344"/>
    </location>
</feature>
<dbReference type="InterPro" id="IPR050570">
    <property type="entry name" value="Cell_wall_metabolism_enzyme"/>
</dbReference>
<dbReference type="CDD" id="cd12797">
    <property type="entry name" value="M23_peptidase"/>
    <property type="match status" value="1"/>
</dbReference>
<evidence type="ECO:0000256" key="1">
    <source>
        <dbReference type="SAM" id="MobiDB-lite"/>
    </source>
</evidence>
<dbReference type="Proteomes" id="UP000193834">
    <property type="component" value="Unassembled WGS sequence"/>
</dbReference>
<dbReference type="RefSeq" id="WP_244903547.1">
    <property type="nucleotide sequence ID" value="NZ_FXAZ01000010.1"/>
</dbReference>
<dbReference type="AlphaFoldDB" id="A0A1X7LXP3"/>
<evidence type="ECO:0000256" key="2">
    <source>
        <dbReference type="SAM" id="SignalP"/>
    </source>
</evidence>
<reference evidence="4 5" key="1">
    <citation type="submission" date="2017-04" db="EMBL/GenBank/DDBJ databases">
        <authorList>
            <person name="Afonso C.L."/>
            <person name="Miller P.J."/>
            <person name="Scott M.A."/>
            <person name="Spackman E."/>
            <person name="Goraichik I."/>
            <person name="Dimitrov K.M."/>
            <person name="Suarez D.L."/>
            <person name="Swayne D.E."/>
        </authorList>
    </citation>
    <scope>NUCLEOTIDE SEQUENCE [LARGE SCALE GENOMIC DNA]</scope>
    <source>
        <strain evidence="4 5">11</strain>
    </source>
</reference>
<dbReference type="Pfam" id="PF01551">
    <property type="entry name" value="Peptidase_M23"/>
    <property type="match status" value="1"/>
</dbReference>
<protein>
    <submittedName>
        <fullName evidence="4">Peptidase family M23</fullName>
    </submittedName>
</protein>